<keyword evidence="1" id="KW-0540">Nuclease</keyword>
<gene>
    <name evidence="5" type="ORF">HMPREF0044_0694</name>
</gene>
<keyword evidence="3 5" id="KW-0269">Exonuclease</keyword>
<dbReference type="PANTHER" id="PTHR30231:SF4">
    <property type="entry name" value="PROTEIN NEN2"/>
    <property type="match status" value="1"/>
</dbReference>
<feature type="domain" description="Exonuclease" evidence="4">
    <location>
        <begin position="7"/>
        <end position="189"/>
    </location>
</feature>
<protein>
    <submittedName>
        <fullName evidence="5">Exonuclease</fullName>
    </submittedName>
</protein>
<comment type="caution">
    <text evidence="5">The sequence shown here is derived from an EMBL/GenBank/DDBJ whole genome shotgun (WGS) entry which is preliminary data.</text>
</comment>
<dbReference type="OrthoDB" id="9791657at2"/>
<dbReference type="Proteomes" id="UP000010301">
    <property type="component" value="Unassembled WGS sequence"/>
</dbReference>
<dbReference type="Gene3D" id="3.30.420.10">
    <property type="entry name" value="Ribonuclease H-like superfamily/Ribonuclease H"/>
    <property type="match status" value="1"/>
</dbReference>
<dbReference type="InterPro" id="IPR013520">
    <property type="entry name" value="Ribonucl_H"/>
</dbReference>
<dbReference type="GO" id="GO:0003676">
    <property type="term" value="F:nucleic acid binding"/>
    <property type="evidence" value="ECO:0007669"/>
    <property type="project" value="InterPro"/>
</dbReference>
<dbReference type="NCBIfam" id="NF005927">
    <property type="entry name" value="PRK07942.1"/>
    <property type="match status" value="1"/>
</dbReference>
<dbReference type="GO" id="GO:0005829">
    <property type="term" value="C:cytosol"/>
    <property type="evidence" value="ECO:0007669"/>
    <property type="project" value="TreeGrafter"/>
</dbReference>
<dbReference type="AlphaFoldDB" id="C0W0V1"/>
<evidence type="ECO:0000256" key="1">
    <source>
        <dbReference type="ARBA" id="ARBA00022722"/>
    </source>
</evidence>
<dbReference type="eggNOG" id="COG0847">
    <property type="taxonomic scope" value="Bacteria"/>
</dbReference>
<accession>C0W0V1</accession>
<dbReference type="HOGENOM" id="CLU_047806_5_0_11"/>
<name>C0W0V1_9ACTO</name>
<reference evidence="5 6" key="1">
    <citation type="submission" date="2009-01" db="EMBL/GenBank/DDBJ databases">
        <authorList>
            <person name="Qin X."/>
            <person name="Bachman B."/>
            <person name="Battles P."/>
            <person name="Bell A."/>
            <person name="Bess C."/>
            <person name="Bickham C."/>
            <person name="Chaboub L."/>
            <person name="Chen D."/>
            <person name="Coyle M."/>
            <person name="Deiros D.R."/>
            <person name="Dinh H."/>
            <person name="Forbes L."/>
            <person name="Fowler G."/>
            <person name="Francisco L."/>
            <person name="Fu Q."/>
            <person name="Gubbala S."/>
            <person name="Hale W."/>
            <person name="Han Y."/>
            <person name="Hemphill L."/>
            <person name="Highlander S.K."/>
            <person name="Hirani K."/>
            <person name="Hogues M."/>
            <person name="Jackson L."/>
            <person name="Jakkamsetti A."/>
            <person name="Javaid M."/>
            <person name="Jiang H."/>
            <person name="Korchina V."/>
            <person name="Kovar C."/>
            <person name="Lara F."/>
            <person name="Lee S."/>
            <person name="Mata R."/>
            <person name="Mathew T."/>
            <person name="Moen C."/>
            <person name="Morales K."/>
            <person name="Munidasa M."/>
            <person name="Nazareth L."/>
            <person name="Ngo R."/>
            <person name="Nguyen L."/>
            <person name="Okwuonu G."/>
            <person name="Ongeri F."/>
            <person name="Patil S."/>
            <person name="Petrosino J."/>
            <person name="Pham C."/>
            <person name="Pham P."/>
            <person name="Pu L.-L."/>
            <person name="Puazo M."/>
            <person name="Raj R."/>
            <person name="Reid J."/>
            <person name="Rouhana J."/>
            <person name="Saada N."/>
            <person name="Shang Y."/>
            <person name="Simmons D."/>
            <person name="Thornton R."/>
            <person name="Warren J."/>
            <person name="Weissenberger G."/>
            <person name="Zhang J."/>
            <person name="Zhang L."/>
            <person name="Zhou C."/>
            <person name="Zhu D."/>
            <person name="Muzny D."/>
            <person name="Worley K."/>
            <person name="Gibbs R."/>
        </authorList>
    </citation>
    <scope>NUCLEOTIDE SEQUENCE [LARGE SCALE GENOMIC DNA]</scope>
    <source>
        <strain evidence="5 6">DSM 15436</strain>
    </source>
</reference>
<dbReference type="RefSeq" id="WP_006546466.1">
    <property type="nucleotide sequence ID" value="NZ_DS999543.1"/>
</dbReference>
<dbReference type="Pfam" id="PF00929">
    <property type="entry name" value="RNase_T"/>
    <property type="match status" value="1"/>
</dbReference>
<dbReference type="InterPro" id="IPR036397">
    <property type="entry name" value="RNaseH_sf"/>
</dbReference>
<proteinExistence type="predicted"/>
<dbReference type="SUPFAM" id="SSF53098">
    <property type="entry name" value="Ribonuclease H-like"/>
    <property type="match status" value="1"/>
</dbReference>
<dbReference type="InterPro" id="IPR012337">
    <property type="entry name" value="RNaseH-like_sf"/>
</dbReference>
<evidence type="ECO:0000313" key="6">
    <source>
        <dbReference type="Proteomes" id="UP000010301"/>
    </source>
</evidence>
<dbReference type="GO" id="GO:0008408">
    <property type="term" value="F:3'-5' exonuclease activity"/>
    <property type="evidence" value="ECO:0007669"/>
    <property type="project" value="TreeGrafter"/>
</dbReference>
<sequence length="232" mass="25962">MSWINGNLLGFDLETTGVDTARDRIVTASYEVRCGSEVLEQVTLLFNPGVEIPQSAIDVHGITNERAQAEGLDPRVGLEQLAAKLVSYLSEGAPLVGFNVQFDVTLLENELRRYGLPTVAERLGGRFAPIVDPLVLDRELDRWRKGKRKLVDLLEVYGIAVDPDELHQSDVDVSMTLSLLQAMVRKYPQLDEKGLLELHDFERAAHHRWAVNFSNFLVSKGKAPLDTLEWLA</sequence>
<organism evidence="5 6">
    <name type="scientific">Gleimia coleocanis DSM 15436</name>
    <dbReference type="NCBI Taxonomy" id="525245"/>
    <lineage>
        <taxon>Bacteria</taxon>
        <taxon>Bacillati</taxon>
        <taxon>Actinomycetota</taxon>
        <taxon>Actinomycetes</taxon>
        <taxon>Actinomycetales</taxon>
        <taxon>Actinomycetaceae</taxon>
        <taxon>Gleimia</taxon>
    </lineage>
</organism>
<keyword evidence="2" id="KW-0378">Hydrolase</keyword>
<dbReference type="EMBL" id="ACFG01000030">
    <property type="protein sequence ID" value="EEH63675.1"/>
    <property type="molecule type" value="Genomic_DNA"/>
</dbReference>
<evidence type="ECO:0000256" key="3">
    <source>
        <dbReference type="ARBA" id="ARBA00022839"/>
    </source>
</evidence>
<evidence type="ECO:0000259" key="4">
    <source>
        <dbReference type="SMART" id="SM00479"/>
    </source>
</evidence>
<keyword evidence="6" id="KW-1185">Reference proteome</keyword>
<evidence type="ECO:0000313" key="5">
    <source>
        <dbReference type="EMBL" id="EEH63675.1"/>
    </source>
</evidence>
<dbReference type="STRING" id="525245.HMPREF0044_0694"/>
<dbReference type="PANTHER" id="PTHR30231">
    <property type="entry name" value="DNA POLYMERASE III SUBUNIT EPSILON"/>
    <property type="match status" value="1"/>
</dbReference>
<dbReference type="SMART" id="SM00479">
    <property type="entry name" value="EXOIII"/>
    <property type="match status" value="1"/>
</dbReference>
<evidence type="ECO:0000256" key="2">
    <source>
        <dbReference type="ARBA" id="ARBA00022801"/>
    </source>
</evidence>
<dbReference type="CDD" id="cd06127">
    <property type="entry name" value="DEDDh"/>
    <property type="match status" value="1"/>
</dbReference>